<feature type="signal peptide" evidence="5">
    <location>
        <begin position="1"/>
        <end position="16"/>
    </location>
</feature>
<keyword evidence="4" id="KW-0812">Transmembrane</keyword>
<dbReference type="InterPro" id="IPR036249">
    <property type="entry name" value="Thioredoxin-like_sf"/>
</dbReference>
<comment type="similarity">
    <text evidence="1">Belongs to the protein disulfide isomerase family.</text>
</comment>
<feature type="domain" description="Thioredoxin" evidence="6">
    <location>
        <begin position="131"/>
        <end position="271"/>
    </location>
</feature>
<evidence type="ECO:0000259" key="6">
    <source>
        <dbReference type="PROSITE" id="PS51352"/>
    </source>
</evidence>
<keyword evidence="4" id="KW-0472">Membrane</keyword>
<keyword evidence="4" id="KW-1133">Transmembrane helix</keyword>
<reference evidence="7" key="1">
    <citation type="journal article" date="2022" name="New Phytol.">
        <title>Evolutionary transition to the ectomycorrhizal habit in the genomes of a hyperdiverse lineage of mushroom-forming fungi.</title>
        <authorList>
            <person name="Looney B."/>
            <person name="Miyauchi S."/>
            <person name="Morin E."/>
            <person name="Drula E."/>
            <person name="Courty P.E."/>
            <person name="Kohler A."/>
            <person name="Kuo A."/>
            <person name="LaButti K."/>
            <person name="Pangilinan J."/>
            <person name="Lipzen A."/>
            <person name="Riley R."/>
            <person name="Andreopoulos W."/>
            <person name="He G."/>
            <person name="Johnson J."/>
            <person name="Nolan M."/>
            <person name="Tritt A."/>
            <person name="Barry K.W."/>
            <person name="Grigoriev I.V."/>
            <person name="Nagy L.G."/>
            <person name="Hibbett D."/>
            <person name="Henrissat B."/>
            <person name="Matheny P.B."/>
            <person name="Labbe J."/>
            <person name="Martin F.M."/>
        </authorList>
    </citation>
    <scope>NUCLEOTIDE SEQUENCE</scope>
    <source>
        <strain evidence="7">BPL690</strain>
    </source>
</reference>
<evidence type="ECO:0000256" key="5">
    <source>
        <dbReference type="SAM" id="SignalP"/>
    </source>
</evidence>
<feature type="chain" id="PRO_5042012353" evidence="5">
    <location>
        <begin position="17"/>
        <end position="560"/>
    </location>
</feature>
<dbReference type="Pfam" id="PF00085">
    <property type="entry name" value="Thioredoxin"/>
    <property type="match status" value="2"/>
</dbReference>
<keyword evidence="2 5" id="KW-0732">Signal</keyword>
<evidence type="ECO:0000256" key="3">
    <source>
        <dbReference type="SAM" id="MobiDB-lite"/>
    </source>
</evidence>
<sequence>MRLLSFSFLIASLAFALPVKSADHKLLTPDTFNKSIATGYWFVEHFSPYCHHCKEFAPTWDQLVEDYVGSRVNLAQVDCVVHGDLCTENGVNGYPQMNMYRDGTLQATFKGARSHERIVNFIKEQTGVSEPSRSASPPEISEHDLQTPHSERNSHGEVLALTPETFPSVIADGDVFVKFFAHGGPFRSRTFRGRCGHCKKLAPTWVQLAKELQHNVTVAEVNCEDHKSLCSKQGVTGFPMLFFYPASGKKVEYTGNRKLESLKGWVERAIKPVFLELPYAEFEQTVKDNLALYIVLNAPGVSLPSSLSQAARPMLGSPPIYTSSAPELYKHFSLPVTSDSFMLIALKDGDTSPAAQLSFNAQTSSGDLGKWLQIHRLPSSMELGEDQSTVVLTSVTASGTEHDHIVETAQKLATQWRKTGAAQHTPAYGAREVVFAWMDQERWKSWLKSMYGIKGPAQVVITDHSRLVYFDTTKAGSKLTLDAASTLNVRHSENIIERLARYINNRFIAIENMVSEHPWVTLGFFAMGVLVIFWIIKRLFVDEENYTTHYPKSGKAARLD</sequence>
<evidence type="ECO:0000256" key="1">
    <source>
        <dbReference type="ARBA" id="ARBA00006347"/>
    </source>
</evidence>
<feature type="domain" description="Thioredoxin" evidence="6">
    <location>
        <begin position="8"/>
        <end position="127"/>
    </location>
</feature>
<keyword evidence="8" id="KW-1185">Reference proteome</keyword>
<dbReference type="Gene3D" id="3.40.30.10">
    <property type="entry name" value="Glutaredoxin"/>
    <property type="match status" value="2"/>
</dbReference>
<dbReference type="InterPro" id="IPR013766">
    <property type="entry name" value="Thioredoxin_domain"/>
</dbReference>
<gene>
    <name evidence="7" type="ORF">B0F90DRAFT_1810013</name>
</gene>
<evidence type="ECO:0000313" key="8">
    <source>
        <dbReference type="Proteomes" id="UP001203297"/>
    </source>
</evidence>
<proteinExistence type="inferred from homology"/>
<evidence type="ECO:0000256" key="2">
    <source>
        <dbReference type="ARBA" id="ARBA00022729"/>
    </source>
</evidence>
<feature type="transmembrane region" description="Helical" evidence="4">
    <location>
        <begin position="519"/>
        <end position="536"/>
    </location>
</feature>
<protein>
    <submittedName>
        <fullName evidence="7">Thioredoxin-domain-containing protein</fullName>
    </submittedName>
</protein>
<feature type="compositionally biased region" description="Basic and acidic residues" evidence="3">
    <location>
        <begin position="140"/>
        <end position="154"/>
    </location>
</feature>
<feature type="region of interest" description="Disordered" evidence="3">
    <location>
        <begin position="126"/>
        <end position="154"/>
    </location>
</feature>
<dbReference type="CDD" id="cd02961">
    <property type="entry name" value="PDI_a_family"/>
    <property type="match status" value="1"/>
</dbReference>
<dbReference type="GO" id="GO:0006457">
    <property type="term" value="P:protein folding"/>
    <property type="evidence" value="ECO:0007669"/>
    <property type="project" value="TreeGrafter"/>
</dbReference>
<dbReference type="Proteomes" id="UP001203297">
    <property type="component" value="Unassembled WGS sequence"/>
</dbReference>
<feature type="compositionally biased region" description="Polar residues" evidence="3">
    <location>
        <begin position="126"/>
        <end position="135"/>
    </location>
</feature>
<dbReference type="SUPFAM" id="SSF52833">
    <property type="entry name" value="Thioredoxin-like"/>
    <property type="match status" value="2"/>
</dbReference>
<dbReference type="EMBL" id="WTXG01000012">
    <property type="protein sequence ID" value="KAI0301939.1"/>
    <property type="molecule type" value="Genomic_DNA"/>
</dbReference>
<dbReference type="PANTHER" id="PTHR45672">
    <property type="entry name" value="PROTEIN DISULFIDE-ISOMERASE C17H9.14C-RELATED"/>
    <property type="match status" value="1"/>
</dbReference>
<dbReference type="PANTHER" id="PTHR45672:SF3">
    <property type="entry name" value="THIOREDOXIN DOMAIN-CONTAINING PROTEIN 5"/>
    <property type="match status" value="1"/>
</dbReference>
<comment type="caution">
    <text evidence="7">The sequence shown here is derived from an EMBL/GenBank/DDBJ whole genome shotgun (WGS) entry which is preliminary data.</text>
</comment>
<dbReference type="GO" id="GO:0003756">
    <property type="term" value="F:protein disulfide isomerase activity"/>
    <property type="evidence" value="ECO:0007669"/>
    <property type="project" value="TreeGrafter"/>
</dbReference>
<dbReference type="InterPro" id="IPR051063">
    <property type="entry name" value="PDI"/>
</dbReference>
<evidence type="ECO:0000313" key="7">
    <source>
        <dbReference type="EMBL" id="KAI0301939.1"/>
    </source>
</evidence>
<dbReference type="GO" id="GO:0005783">
    <property type="term" value="C:endoplasmic reticulum"/>
    <property type="evidence" value="ECO:0007669"/>
    <property type="project" value="TreeGrafter"/>
</dbReference>
<organism evidence="7 8">
    <name type="scientific">Multifurca ochricompacta</name>
    <dbReference type="NCBI Taxonomy" id="376703"/>
    <lineage>
        <taxon>Eukaryota</taxon>
        <taxon>Fungi</taxon>
        <taxon>Dikarya</taxon>
        <taxon>Basidiomycota</taxon>
        <taxon>Agaricomycotina</taxon>
        <taxon>Agaricomycetes</taxon>
        <taxon>Russulales</taxon>
        <taxon>Russulaceae</taxon>
        <taxon>Multifurca</taxon>
    </lineage>
</organism>
<evidence type="ECO:0000256" key="4">
    <source>
        <dbReference type="SAM" id="Phobius"/>
    </source>
</evidence>
<accession>A0AAD4M4U6</accession>
<dbReference type="AlphaFoldDB" id="A0AAD4M4U6"/>
<name>A0AAD4M4U6_9AGAM</name>
<dbReference type="PROSITE" id="PS51352">
    <property type="entry name" value="THIOREDOXIN_2"/>
    <property type="match status" value="2"/>
</dbReference>